<dbReference type="GeneID" id="84580108"/>
<gene>
    <name evidence="1" type="ORF">C8P65_102134</name>
</gene>
<dbReference type="Proteomes" id="UP000243985">
    <property type="component" value="Unassembled WGS sequence"/>
</dbReference>
<accession>A0A2T5XX93</accession>
<dbReference type="EMBL" id="QBKG01000002">
    <property type="protein sequence ID" value="PTX08092.1"/>
    <property type="molecule type" value="Genomic_DNA"/>
</dbReference>
<evidence type="ECO:0000313" key="1">
    <source>
        <dbReference type="EMBL" id="PTX08092.1"/>
    </source>
</evidence>
<sequence length="529" mass="61346">MTKTELKEAKERYFAKSKMIRELTYEAIQKETADEQEARIKRLLKPENYGEFFDYYFGLDSGLPLGDAKTPKFHIDDYIRLYKDPYVRQFRKKFRGAGKSIQSNVGNICHLKQNNLTFFPILIGANEGLAKILLSDLQAHLENNQKFIKDFGLQLSYGDWSDGDFQTTDGKHFKALGLNQPFRGLRFGMYRPDLAILDDIEDLDRAKRPDMIEKYGKKITGDLVKAFHRKRGRLIINNNYIVKDGILDYLYDKWKDSPHLHDSVTNLATVNITRENYMDVEWEPSWIERDTKEDIIRILMNDDYYTSQREDFNNPIEEGKLFKAKDIALVRIADNEAWDGLLDHWDLSYTATGDYKAGVLIGIKGIKLYVLEVFCQRCELNAAMEVRAQWVKKYLKKGYNTIGFFDATMAQKAVYTPIIMQSAEDNACPNIPIGLHQEGDKHNRISAGITNALFRKILYWDETLPKRSERDYNAFNKQLLSFEKGTASNDDAPDTLERAITLAQQYFGYTENPLQSGRPFIAKHKRRNV</sequence>
<organism evidence="1 2">
    <name type="scientific">Capnocytophaga leadbetteri</name>
    <dbReference type="NCBI Taxonomy" id="327575"/>
    <lineage>
        <taxon>Bacteria</taxon>
        <taxon>Pseudomonadati</taxon>
        <taxon>Bacteroidota</taxon>
        <taxon>Flavobacteriia</taxon>
        <taxon>Flavobacteriales</taxon>
        <taxon>Flavobacteriaceae</taxon>
        <taxon>Capnocytophaga</taxon>
    </lineage>
</organism>
<protein>
    <recommendedName>
        <fullName evidence="3">Phage terminase large subunit-like protein</fullName>
    </recommendedName>
</protein>
<proteinExistence type="predicted"/>
<comment type="caution">
    <text evidence="1">The sequence shown here is derived from an EMBL/GenBank/DDBJ whole genome shotgun (WGS) entry which is preliminary data.</text>
</comment>
<evidence type="ECO:0008006" key="3">
    <source>
        <dbReference type="Google" id="ProtNLM"/>
    </source>
</evidence>
<name>A0A2T5XX93_9FLAO</name>
<dbReference type="AlphaFoldDB" id="A0A2T5XX93"/>
<evidence type="ECO:0000313" key="2">
    <source>
        <dbReference type="Proteomes" id="UP000243985"/>
    </source>
</evidence>
<reference evidence="1 2" key="1">
    <citation type="submission" date="2018-04" db="EMBL/GenBank/DDBJ databases">
        <title>Genomic Encyclopedia of Archaeal and Bacterial Type Strains, Phase II (KMG-II): from individual species to whole genera.</title>
        <authorList>
            <person name="Goeker M."/>
        </authorList>
    </citation>
    <scope>NUCLEOTIDE SEQUENCE [LARGE SCALE GENOMIC DNA]</scope>
    <source>
        <strain evidence="1 2">DSM 22902</strain>
    </source>
</reference>
<dbReference type="RefSeq" id="WP_107781377.1">
    <property type="nucleotide sequence ID" value="NZ_QBKG01000002.1"/>
</dbReference>